<sequence>MVMNRKIIQLLLVLFLCLIYDGVRGTKLSDEQEDLELEMQLERLNKPAIKTIKTEYSDIYDCVDFYKQPAFDHPLLKNHNYHPQMNSLFVKESDSTMSTSNKLPGIRLADGGCPVGTVPIRRTTKEDLIRHKLLPPPEDIMVDSPLTYRENSIDSKKKKIQTFARLAIIHTADNPNNKFGGGAMTTSVYNPHVEDQQHSACRLKIIKGTNIIQVGWRVDPTLYGDNATRLYIHFQNGTNACFNLLCPAFVLVNREVVIDGALNPVSQRGEKIFEMRLSINWDQNKGNWWLFSTDTNIPIGFWPREVFDDFDYFATRVEWGGVVYSPPGIREPSMGSGFSPIRDTLYDAFCRNITLLSDKGDNINVGQLPIYANGPNLYNAIDIPNGGDYFKHVMVYGGPVCFGDFSKTMSQSSSSLNRSIWRCRCGLAANYFMVWTPLNAGRRFFKCPKHEDEKYSYWEWQDEEVPPRISNLMCSLKKKKEALICERNVLQRKVADLENVMMLVDHGGIESLELKMIMNRKIIEQFLFMLYLCSSYDGVRGRKLPNQDKLELEKRLKLLNKPAIKTIKTKFGDIYDCVDFYKQPAFDHLLLKNHNYHPQMKPSLFVKESDSTMSTSNKLSGIELPDGGCPVGTVPIRRTTKEDLIRHKLMPPAENVMVDSPLTHRENSIDSKRRRYKPLQGYKIATVHTDDDNPNNKFGGASMAAAVYNPHVEGQQHSACRLKIIKGSNILQAGWRVDPTLYGDNNTRLYIHFDDGTNSCFNLLCPAFVLINTEIAVDSVISPVSQPGVKTYDLAFYLNWDLNNGNWWFFITNTHTPIGFWPQEVFDDFVYFATRVEFGGVVYSPPGILEPPMGSGSFPVGNTTRDGYCRNITILSDKDENIDIGKLTTHVDSPNLYNAVDVENAGGDWKHMVLYGGPGGW</sequence>
<dbReference type="Proteomes" id="UP000790787">
    <property type="component" value="Chromosome 7"/>
</dbReference>
<reference evidence="2" key="2">
    <citation type="submission" date="2025-08" db="UniProtKB">
        <authorList>
            <consortium name="RefSeq"/>
        </authorList>
    </citation>
    <scope>IDENTIFICATION</scope>
    <source>
        <tissue evidence="2">Leaf</tissue>
    </source>
</reference>
<reference evidence="1" key="1">
    <citation type="journal article" date="2014" name="Nat. Commun.">
        <title>The tobacco genome sequence and its comparison with those of tomato and potato.</title>
        <authorList>
            <person name="Sierro N."/>
            <person name="Battey J.N."/>
            <person name="Ouadi S."/>
            <person name="Bakaher N."/>
            <person name="Bovet L."/>
            <person name="Willig A."/>
            <person name="Goepfert S."/>
            <person name="Peitsch M.C."/>
            <person name="Ivanov N.V."/>
        </authorList>
    </citation>
    <scope>NUCLEOTIDE SEQUENCE [LARGE SCALE GENOMIC DNA]</scope>
</reference>
<proteinExistence type="predicted"/>
<evidence type="ECO:0000313" key="1">
    <source>
        <dbReference type="Proteomes" id="UP000790787"/>
    </source>
</evidence>
<evidence type="ECO:0000313" key="2">
    <source>
        <dbReference type="RefSeq" id="XP_075112917.1"/>
    </source>
</evidence>
<gene>
    <name evidence="2" type="primary">LOC107832443</name>
</gene>
<organism evidence="1 2">
    <name type="scientific">Nicotiana tabacum</name>
    <name type="common">Common tobacco</name>
    <dbReference type="NCBI Taxonomy" id="4097"/>
    <lineage>
        <taxon>Eukaryota</taxon>
        <taxon>Viridiplantae</taxon>
        <taxon>Streptophyta</taxon>
        <taxon>Embryophyta</taxon>
        <taxon>Tracheophyta</taxon>
        <taxon>Spermatophyta</taxon>
        <taxon>Magnoliopsida</taxon>
        <taxon>eudicotyledons</taxon>
        <taxon>Gunneridae</taxon>
        <taxon>Pentapetalae</taxon>
        <taxon>asterids</taxon>
        <taxon>lamiids</taxon>
        <taxon>Solanales</taxon>
        <taxon>Solanaceae</taxon>
        <taxon>Nicotianoideae</taxon>
        <taxon>Nicotianeae</taxon>
        <taxon>Nicotiana</taxon>
    </lineage>
</organism>
<keyword evidence="1" id="KW-1185">Reference proteome</keyword>
<protein>
    <submittedName>
        <fullName evidence="2">Uncharacterized protein LOC107832443</fullName>
    </submittedName>
</protein>
<accession>A0AC58UTU6</accession>
<name>A0AC58UTU6_TOBAC</name>
<dbReference type="RefSeq" id="XP_075112917.1">
    <property type="nucleotide sequence ID" value="XM_075256816.1"/>
</dbReference>